<dbReference type="Pfam" id="PF00364">
    <property type="entry name" value="Biotin_lipoyl"/>
    <property type="match status" value="1"/>
</dbReference>
<keyword evidence="11" id="KW-1185">Reference proteome</keyword>
<dbReference type="FunFam" id="2.40.50.100:FF:000003">
    <property type="entry name" value="Acetyl-CoA carboxylase biotin carboxyl carrier protein"/>
    <property type="match status" value="1"/>
</dbReference>
<dbReference type="AlphaFoldDB" id="A0A1M6KCL5"/>
<keyword evidence="4 8" id="KW-0276">Fatty acid metabolism</keyword>
<keyword evidence="6 8" id="KW-0275">Fatty acid biosynthesis</keyword>
<evidence type="ECO:0000256" key="7">
    <source>
        <dbReference type="ARBA" id="ARBA00023267"/>
    </source>
</evidence>
<evidence type="ECO:0000259" key="9">
    <source>
        <dbReference type="PROSITE" id="PS50968"/>
    </source>
</evidence>
<dbReference type="Gene3D" id="2.40.50.100">
    <property type="match status" value="1"/>
</dbReference>
<dbReference type="PANTHER" id="PTHR45266">
    <property type="entry name" value="OXALOACETATE DECARBOXYLASE ALPHA CHAIN"/>
    <property type="match status" value="1"/>
</dbReference>
<dbReference type="PANTHER" id="PTHR45266:SF3">
    <property type="entry name" value="OXALOACETATE DECARBOXYLASE ALPHA CHAIN"/>
    <property type="match status" value="1"/>
</dbReference>
<keyword evidence="5 8" id="KW-0443">Lipid metabolism</keyword>
<dbReference type="InterPro" id="IPR001249">
    <property type="entry name" value="AcCoA_biotinCC"/>
</dbReference>
<dbReference type="UniPathway" id="UPA00094"/>
<dbReference type="RefSeq" id="WP_073994424.1">
    <property type="nucleotide sequence ID" value="NZ_FQYT01000026.1"/>
</dbReference>
<name>A0A1M6KCL5_9FIRM</name>
<dbReference type="EMBL" id="FQYT01000026">
    <property type="protein sequence ID" value="SHJ56567.1"/>
    <property type="molecule type" value="Genomic_DNA"/>
</dbReference>
<proteinExistence type="predicted"/>
<evidence type="ECO:0000256" key="4">
    <source>
        <dbReference type="ARBA" id="ARBA00022832"/>
    </source>
</evidence>
<gene>
    <name evidence="10" type="ORF">SAMN02745691_02167</name>
</gene>
<dbReference type="InterPro" id="IPR050709">
    <property type="entry name" value="Biotin_Carboxyl_Carrier/Decarb"/>
</dbReference>
<evidence type="ECO:0000256" key="6">
    <source>
        <dbReference type="ARBA" id="ARBA00023160"/>
    </source>
</evidence>
<dbReference type="GO" id="GO:0006633">
    <property type="term" value="P:fatty acid biosynthetic process"/>
    <property type="evidence" value="ECO:0007669"/>
    <property type="project" value="UniProtKB-UniPathway"/>
</dbReference>
<evidence type="ECO:0000313" key="10">
    <source>
        <dbReference type="EMBL" id="SHJ56567.1"/>
    </source>
</evidence>
<protein>
    <recommendedName>
        <fullName evidence="2 8">Biotin carboxyl carrier protein of acetyl-CoA carboxylase</fullName>
    </recommendedName>
</protein>
<dbReference type="PROSITE" id="PS50968">
    <property type="entry name" value="BIOTINYL_LIPOYL"/>
    <property type="match status" value="1"/>
</dbReference>
<dbReference type="STRING" id="1122934.SAMN02745691_02167"/>
<dbReference type="SUPFAM" id="SSF51230">
    <property type="entry name" value="Single hybrid motif"/>
    <property type="match status" value="1"/>
</dbReference>
<dbReference type="InterPro" id="IPR001882">
    <property type="entry name" value="Biotin_BS"/>
</dbReference>
<comment type="function">
    <text evidence="8">This protein is a component of the acetyl coenzyme A carboxylase complex; first, biotin carboxylase catalyzes the carboxylation of the carrier protein and then the transcarboxylase transfers the carboxyl group to form malonyl-CoA.</text>
</comment>
<dbReference type="PRINTS" id="PR01071">
    <property type="entry name" value="ACOABIOTINCC"/>
</dbReference>
<accession>A0A1M6KCL5</accession>
<evidence type="ECO:0000256" key="3">
    <source>
        <dbReference type="ARBA" id="ARBA00022516"/>
    </source>
</evidence>
<dbReference type="OrthoDB" id="9811735at2"/>
<dbReference type="InterPro" id="IPR011053">
    <property type="entry name" value="Single_hybrid_motif"/>
</dbReference>
<evidence type="ECO:0000256" key="2">
    <source>
        <dbReference type="ARBA" id="ARBA00017562"/>
    </source>
</evidence>
<dbReference type="PROSITE" id="PS00188">
    <property type="entry name" value="BIOTIN"/>
    <property type="match status" value="1"/>
</dbReference>
<dbReference type="Proteomes" id="UP000184342">
    <property type="component" value="Unassembled WGS sequence"/>
</dbReference>
<sequence length="144" mass="15906">MEENNIRKYAQLMKELGLTGLEITEDGNKIRLERSEGVKVVEAPPAVHEIQKAKGDTPKTDKDLIEVASPMVGVLYLSFKEGEKPFVKEGDSVKKGDVLCIIEAMKLMNEITAEQDGVIAEVCAGNGEVVDYGRVLFKIRRNEA</sequence>
<dbReference type="InterPro" id="IPR000089">
    <property type="entry name" value="Biotin_lipoyl"/>
</dbReference>
<evidence type="ECO:0000256" key="1">
    <source>
        <dbReference type="ARBA" id="ARBA00005194"/>
    </source>
</evidence>
<feature type="domain" description="Lipoyl-binding" evidence="9">
    <location>
        <begin position="64"/>
        <end position="140"/>
    </location>
</feature>
<evidence type="ECO:0000256" key="5">
    <source>
        <dbReference type="ARBA" id="ARBA00023098"/>
    </source>
</evidence>
<dbReference type="GO" id="GO:0009317">
    <property type="term" value="C:acetyl-CoA carboxylase complex"/>
    <property type="evidence" value="ECO:0007669"/>
    <property type="project" value="InterPro"/>
</dbReference>
<evidence type="ECO:0000256" key="8">
    <source>
        <dbReference type="RuleBase" id="RU364072"/>
    </source>
</evidence>
<keyword evidence="3 8" id="KW-0444">Lipid biosynthesis</keyword>
<dbReference type="CDD" id="cd06850">
    <property type="entry name" value="biotinyl_domain"/>
    <property type="match status" value="1"/>
</dbReference>
<dbReference type="GO" id="GO:0003989">
    <property type="term" value="F:acetyl-CoA carboxylase activity"/>
    <property type="evidence" value="ECO:0007669"/>
    <property type="project" value="InterPro"/>
</dbReference>
<evidence type="ECO:0000313" key="11">
    <source>
        <dbReference type="Proteomes" id="UP000184342"/>
    </source>
</evidence>
<keyword evidence="7 8" id="KW-0092">Biotin</keyword>
<reference evidence="10 11" key="1">
    <citation type="submission" date="2016-11" db="EMBL/GenBank/DDBJ databases">
        <authorList>
            <person name="Jaros S."/>
            <person name="Januszkiewicz K."/>
            <person name="Wedrychowicz H."/>
        </authorList>
    </citation>
    <scope>NUCLEOTIDE SEQUENCE [LARGE SCALE GENOMIC DNA]</scope>
    <source>
        <strain evidence="10 11">DSM 15970</strain>
    </source>
</reference>
<comment type="pathway">
    <text evidence="1 8">Lipid metabolism; fatty acid biosynthesis.</text>
</comment>
<organism evidence="10 11">
    <name type="scientific">Parasporobacterium paucivorans DSM 15970</name>
    <dbReference type="NCBI Taxonomy" id="1122934"/>
    <lineage>
        <taxon>Bacteria</taxon>
        <taxon>Bacillati</taxon>
        <taxon>Bacillota</taxon>
        <taxon>Clostridia</taxon>
        <taxon>Lachnospirales</taxon>
        <taxon>Lachnospiraceae</taxon>
        <taxon>Parasporobacterium</taxon>
    </lineage>
</organism>